<dbReference type="GO" id="GO:0005576">
    <property type="term" value="C:extracellular region"/>
    <property type="evidence" value="ECO:0007669"/>
    <property type="project" value="TreeGrafter"/>
</dbReference>
<evidence type="ECO:0000313" key="9">
    <source>
        <dbReference type="EMBL" id="PCD03655.1"/>
    </source>
</evidence>
<dbReference type="GO" id="GO:0030245">
    <property type="term" value="P:cellulose catabolic process"/>
    <property type="evidence" value="ECO:0007669"/>
    <property type="project" value="UniProtKB-KW"/>
</dbReference>
<accession>A0A2A4B6V0</accession>
<evidence type="ECO:0000313" key="10">
    <source>
        <dbReference type="Proteomes" id="UP000218366"/>
    </source>
</evidence>
<keyword evidence="4" id="KW-0119">Carbohydrate metabolism</keyword>
<dbReference type="GO" id="GO:0009986">
    <property type="term" value="C:cell surface"/>
    <property type="evidence" value="ECO:0007669"/>
    <property type="project" value="TreeGrafter"/>
</dbReference>
<name>A0A2A4B6V0_9SPHN</name>
<dbReference type="EMBL" id="NWMW01000001">
    <property type="protein sequence ID" value="PCD03655.1"/>
    <property type="molecule type" value="Genomic_DNA"/>
</dbReference>
<dbReference type="Proteomes" id="UP000218366">
    <property type="component" value="Unassembled WGS sequence"/>
</dbReference>
<keyword evidence="3" id="KW-0136">Cellulose degradation</keyword>
<evidence type="ECO:0000256" key="3">
    <source>
        <dbReference type="ARBA" id="ARBA00023001"/>
    </source>
</evidence>
<proteinExistence type="inferred from homology"/>
<dbReference type="SUPFAM" id="SSF51445">
    <property type="entry name" value="(Trans)glycosidases"/>
    <property type="match status" value="1"/>
</dbReference>
<evidence type="ECO:0000256" key="4">
    <source>
        <dbReference type="ARBA" id="ARBA00023277"/>
    </source>
</evidence>
<comment type="similarity">
    <text evidence="1 7">Belongs to the glycosyl hydrolase 5 (cellulase A) family.</text>
</comment>
<evidence type="ECO:0000256" key="5">
    <source>
        <dbReference type="ARBA" id="ARBA00023295"/>
    </source>
</evidence>
<dbReference type="OrthoDB" id="9800955at2"/>
<gene>
    <name evidence="9" type="ORF">COC42_04675</name>
</gene>
<reference evidence="9 10" key="1">
    <citation type="submission" date="2017-09" db="EMBL/GenBank/DDBJ databases">
        <title>Sphingomonas spermidinifaciens 9NM-10, whole genome shotgun sequence.</title>
        <authorList>
            <person name="Feng G."/>
            <person name="Zhu H."/>
        </authorList>
    </citation>
    <scope>NUCLEOTIDE SEQUENCE [LARGE SCALE GENOMIC DNA]</scope>
    <source>
        <strain evidence="9 10">9NM-10</strain>
    </source>
</reference>
<organism evidence="9 10">
    <name type="scientific">Sphingomonas spermidinifaciens</name>
    <dbReference type="NCBI Taxonomy" id="1141889"/>
    <lineage>
        <taxon>Bacteria</taxon>
        <taxon>Pseudomonadati</taxon>
        <taxon>Pseudomonadota</taxon>
        <taxon>Alphaproteobacteria</taxon>
        <taxon>Sphingomonadales</taxon>
        <taxon>Sphingomonadaceae</taxon>
        <taxon>Sphingomonas</taxon>
    </lineage>
</organism>
<keyword evidence="10" id="KW-1185">Reference proteome</keyword>
<dbReference type="InterPro" id="IPR017853">
    <property type="entry name" value="GH"/>
</dbReference>
<keyword evidence="2 7" id="KW-0378">Hydrolase</keyword>
<sequence length="347" mass="39226">MGSNAVQLAARMQLGINIGNTLEAIGGETNWGNPLITRELIDTAKASGFDSIRLPCAWDQYSDPTTAKIRDSWLARVKDVVQYCVDADLHVLLNIHWDGGWLENNVTPAKKDAVNAKQKAFWEQIATHFRDYDERLIFAGANEPNCDTAEQMEVLYSYHQTFIDAVRATGGRNAYRVLVLPLPNVNMDLSKTLWTRMPTDTVAGRLMVEPHFYSPPNFCILSEDASWGKMFYYWGKDYHSTIEPDRNATWGEEETVDAHMALAKEMFVSKGVPVLLGEYGAPRRSTPRDLEKHLASRAYWMKYVTLKARENGLLPFLWDTGDLIDRRTYAVKDRQGLDALLQGAGKS</sequence>
<keyword evidence="6" id="KW-0624">Polysaccharide degradation</keyword>
<dbReference type="Gene3D" id="3.20.20.80">
    <property type="entry name" value="Glycosidases"/>
    <property type="match status" value="1"/>
</dbReference>
<keyword evidence="5 7" id="KW-0326">Glycosidase</keyword>
<dbReference type="GO" id="GO:0008422">
    <property type="term" value="F:beta-glucosidase activity"/>
    <property type="evidence" value="ECO:0007669"/>
    <property type="project" value="TreeGrafter"/>
</dbReference>
<comment type="caution">
    <text evidence="9">The sequence shown here is derived from an EMBL/GenBank/DDBJ whole genome shotgun (WGS) entry which is preliminary data.</text>
</comment>
<evidence type="ECO:0000259" key="8">
    <source>
        <dbReference type="Pfam" id="PF00150"/>
    </source>
</evidence>
<dbReference type="AlphaFoldDB" id="A0A2A4B6V0"/>
<feature type="domain" description="Glycoside hydrolase family 5" evidence="8">
    <location>
        <begin position="21"/>
        <end position="321"/>
    </location>
</feature>
<evidence type="ECO:0000256" key="6">
    <source>
        <dbReference type="ARBA" id="ARBA00023326"/>
    </source>
</evidence>
<evidence type="ECO:0000256" key="7">
    <source>
        <dbReference type="RuleBase" id="RU361153"/>
    </source>
</evidence>
<dbReference type="PANTHER" id="PTHR31297">
    <property type="entry name" value="GLUCAN ENDO-1,6-BETA-GLUCOSIDASE B"/>
    <property type="match status" value="1"/>
</dbReference>
<dbReference type="Pfam" id="PF00150">
    <property type="entry name" value="Cellulase"/>
    <property type="match status" value="1"/>
</dbReference>
<dbReference type="PANTHER" id="PTHR31297:SF41">
    <property type="entry name" value="ENDOGLUCANASE, PUTATIVE (AFU_ORTHOLOGUE AFUA_5G01830)-RELATED"/>
    <property type="match status" value="1"/>
</dbReference>
<dbReference type="InterPro" id="IPR001547">
    <property type="entry name" value="Glyco_hydro_5"/>
</dbReference>
<evidence type="ECO:0000256" key="2">
    <source>
        <dbReference type="ARBA" id="ARBA00022801"/>
    </source>
</evidence>
<protein>
    <submittedName>
        <fullName evidence="9">Dihydroxy-acid dehydratase</fullName>
    </submittedName>
</protein>
<evidence type="ECO:0000256" key="1">
    <source>
        <dbReference type="ARBA" id="ARBA00005641"/>
    </source>
</evidence>
<dbReference type="InterPro" id="IPR050386">
    <property type="entry name" value="Glycosyl_hydrolase_5"/>
</dbReference>